<feature type="transmembrane region" description="Helical" evidence="1">
    <location>
        <begin position="7"/>
        <end position="27"/>
    </location>
</feature>
<organism evidence="3 4">
    <name type="scientific">Lacticaseibacillus pantheris DSM 15945 = JCM 12539 = NBRC 106106</name>
    <dbReference type="NCBI Taxonomy" id="1423783"/>
    <lineage>
        <taxon>Bacteria</taxon>
        <taxon>Bacillati</taxon>
        <taxon>Bacillota</taxon>
        <taxon>Bacilli</taxon>
        <taxon>Lactobacillales</taxon>
        <taxon>Lactobacillaceae</taxon>
        <taxon>Lacticaseibacillus</taxon>
    </lineage>
</organism>
<proteinExistence type="predicted"/>
<keyword evidence="1" id="KW-1133">Transmembrane helix</keyword>
<dbReference type="EMBL" id="AZFJ01000017">
    <property type="protein sequence ID" value="KRL87611.1"/>
    <property type="molecule type" value="Genomic_DNA"/>
</dbReference>
<reference evidence="3 4" key="1">
    <citation type="journal article" date="2015" name="Genome Announc.">
        <title>Expanding the biotechnology potential of lactobacilli through comparative genomics of 213 strains and associated genera.</title>
        <authorList>
            <person name="Sun Z."/>
            <person name="Harris H.M."/>
            <person name="McCann A."/>
            <person name="Guo C."/>
            <person name="Argimon S."/>
            <person name="Zhang W."/>
            <person name="Yang X."/>
            <person name="Jeffery I.B."/>
            <person name="Cooney J.C."/>
            <person name="Kagawa T.F."/>
            <person name="Liu W."/>
            <person name="Song Y."/>
            <person name="Salvetti E."/>
            <person name="Wrobel A."/>
            <person name="Rasinkangas P."/>
            <person name="Parkhill J."/>
            <person name="Rea M.C."/>
            <person name="O'Sullivan O."/>
            <person name="Ritari J."/>
            <person name="Douillard F.P."/>
            <person name="Paul Ross R."/>
            <person name="Yang R."/>
            <person name="Briner A.E."/>
            <person name="Felis G.E."/>
            <person name="de Vos W.M."/>
            <person name="Barrangou R."/>
            <person name="Klaenhammer T.R."/>
            <person name="Caufield P.W."/>
            <person name="Cui Y."/>
            <person name="Zhang H."/>
            <person name="O'Toole P.W."/>
        </authorList>
    </citation>
    <scope>NUCLEOTIDE SEQUENCE [LARGE SCALE GENOMIC DNA]</scope>
    <source>
        <strain evidence="3 4">DSM 15945</strain>
    </source>
</reference>
<evidence type="ECO:0000259" key="2">
    <source>
        <dbReference type="Pfam" id="PF00144"/>
    </source>
</evidence>
<gene>
    <name evidence="3" type="ORF">FC50_GL002191</name>
</gene>
<sequence>MGGSKRWFITLWSIIVVLLAIDGALIIRHQLVHHDLRTSQRSKSKAGAQPTASRLYGYTQSAAANQLLVAKLKPMSFSGTAIIVQNGHVVGQYSHGMADDGKGVKNSPNVSYEIDSVQKNLTAALVMRTIRSGKLSFNSHLSDFYPQIPGSQDITIRQMLDMTSGLSAPDSLHTPNKDMSDAEVVQSAIESLKYNAMQHGKWSYQPVNFTLLAGIIERVTRKSYADLFMQTIARPLGLKGTHMADATLTGQSSAQGYNTSSPEDYSKPYKMLKGQIQSELGTGQIFMTPGDLYRIESSLLNGKLLSAGESQALYGPRDSVMYSGGYYHDGTNYLYANGYGYGFEAFVRITPDGKNAVVVMCNKTLPYDQIKAAIDGVVQWWLVQKHDGDVIQ</sequence>
<evidence type="ECO:0000313" key="3">
    <source>
        <dbReference type="EMBL" id="KRL87611.1"/>
    </source>
</evidence>
<dbReference type="AlphaFoldDB" id="A0A0R1UD51"/>
<keyword evidence="1" id="KW-0472">Membrane</keyword>
<evidence type="ECO:0000256" key="1">
    <source>
        <dbReference type="SAM" id="Phobius"/>
    </source>
</evidence>
<dbReference type="Proteomes" id="UP000051922">
    <property type="component" value="Unassembled WGS sequence"/>
</dbReference>
<dbReference type="Pfam" id="PF00144">
    <property type="entry name" value="Beta-lactamase"/>
    <property type="match status" value="1"/>
</dbReference>
<keyword evidence="4" id="KW-1185">Reference proteome</keyword>
<dbReference type="InterPro" id="IPR012338">
    <property type="entry name" value="Beta-lactam/transpept-like"/>
</dbReference>
<dbReference type="InterPro" id="IPR001466">
    <property type="entry name" value="Beta-lactam-related"/>
</dbReference>
<dbReference type="Gene3D" id="3.40.710.10">
    <property type="entry name" value="DD-peptidase/beta-lactamase superfamily"/>
    <property type="match status" value="1"/>
</dbReference>
<dbReference type="InterPro" id="IPR050491">
    <property type="entry name" value="AmpC-like"/>
</dbReference>
<accession>A0A0R1UD51</accession>
<feature type="domain" description="Beta-lactamase-related" evidence="2">
    <location>
        <begin position="80"/>
        <end position="366"/>
    </location>
</feature>
<dbReference type="SUPFAM" id="SSF56601">
    <property type="entry name" value="beta-lactamase/transpeptidase-like"/>
    <property type="match status" value="1"/>
</dbReference>
<dbReference type="PANTHER" id="PTHR46825">
    <property type="entry name" value="D-ALANYL-D-ALANINE-CARBOXYPEPTIDASE/ENDOPEPTIDASE AMPH"/>
    <property type="match status" value="1"/>
</dbReference>
<dbReference type="RefSeq" id="WP_054649730.1">
    <property type="nucleotide sequence ID" value="NZ_AZFJ01000017.1"/>
</dbReference>
<dbReference type="STRING" id="1423783.FC50_GL002191"/>
<name>A0A0R1UD51_9LACO</name>
<evidence type="ECO:0000313" key="4">
    <source>
        <dbReference type="Proteomes" id="UP000051922"/>
    </source>
</evidence>
<dbReference type="PANTHER" id="PTHR46825:SF8">
    <property type="entry name" value="BETA-LACTAMASE-RELATED"/>
    <property type="match status" value="1"/>
</dbReference>
<dbReference type="PATRIC" id="fig|1423783.4.peg.2244"/>
<protein>
    <submittedName>
        <fullName evidence="3">Beta-lactamase class C related penicillin binding protein</fullName>
    </submittedName>
</protein>
<dbReference type="OrthoDB" id="2151402at2"/>
<comment type="caution">
    <text evidence="3">The sequence shown here is derived from an EMBL/GenBank/DDBJ whole genome shotgun (WGS) entry which is preliminary data.</text>
</comment>
<keyword evidence="1" id="KW-0812">Transmembrane</keyword>